<evidence type="ECO:0000313" key="6">
    <source>
        <dbReference type="EMBL" id="ACO63223.1"/>
    </source>
</evidence>
<feature type="compositionally biased region" description="Low complexity" evidence="4">
    <location>
        <begin position="455"/>
        <end position="465"/>
    </location>
</feature>
<gene>
    <name evidence="6" type="ORF">MICPUN_100292</name>
</gene>
<dbReference type="PANTHER" id="PTHR23121:SF9">
    <property type="entry name" value="SODIUM-DEPENDENT GLUCOSE TRANSPORTER 1"/>
    <property type="match status" value="1"/>
</dbReference>
<feature type="transmembrane region" description="Helical" evidence="5">
    <location>
        <begin position="293"/>
        <end position="314"/>
    </location>
</feature>
<feature type="region of interest" description="Disordered" evidence="4">
    <location>
        <begin position="195"/>
        <end position="217"/>
    </location>
</feature>
<dbReference type="Pfam" id="PF07690">
    <property type="entry name" value="MFS_1"/>
    <property type="match status" value="1"/>
</dbReference>
<evidence type="ECO:0000256" key="5">
    <source>
        <dbReference type="SAM" id="Phobius"/>
    </source>
</evidence>
<evidence type="ECO:0000256" key="2">
    <source>
        <dbReference type="ARBA" id="ARBA00022989"/>
    </source>
</evidence>
<proteinExistence type="predicted"/>
<feature type="transmembrane region" description="Helical" evidence="5">
    <location>
        <begin position="418"/>
        <end position="442"/>
    </location>
</feature>
<dbReference type="EMBL" id="CP001325">
    <property type="protein sequence ID" value="ACO63223.1"/>
    <property type="molecule type" value="Genomic_DNA"/>
</dbReference>
<feature type="region of interest" description="Disordered" evidence="4">
    <location>
        <begin position="450"/>
        <end position="488"/>
    </location>
</feature>
<dbReference type="SUPFAM" id="SSF103473">
    <property type="entry name" value="MFS general substrate transporter"/>
    <property type="match status" value="1"/>
</dbReference>
<dbReference type="KEGG" id="mis:MICPUN_100292"/>
<dbReference type="GO" id="GO:0022857">
    <property type="term" value="F:transmembrane transporter activity"/>
    <property type="evidence" value="ECO:0007669"/>
    <property type="project" value="InterPro"/>
</dbReference>
<feature type="transmembrane region" description="Helical" evidence="5">
    <location>
        <begin position="109"/>
        <end position="131"/>
    </location>
</feature>
<feature type="compositionally biased region" description="Acidic residues" evidence="4">
    <location>
        <begin position="478"/>
        <end position="488"/>
    </location>
</feature>
<feature type="transmembrane region" description="Helical" evidence="5">
    <location>
        <begin position="138"/>
        <end position="160"/>
    </location>
</feature>
<dbReference type="GeneID" id="8242848"/>
<feature type="transmembrane region" description="Helical" evidence="5">
    <location>
        <begin position="326"/>
        <end position="346"/>
    </location>
</feature>
<dbReference type="InterPro" id="IPR011701">
    <property type="entry name" value="MFS"/>
</dbReference>
<dbReference type="PANTHER" id="PTHR23121">
    <property type="entry name" value="SODIUM-DEPENDENT GLUCOSE TRANSPORTER 1"/>
    <property type="match status" value="1"/>
</dbReference>
<dbReference type="AlphaFoldDB" id="C1E527"/>
<dbReference type="InParanoid" id="C1E527"/>
<feature type="transmembrane region" description="Helical" evidence="5">
    <location>
        <begin position="166"/>
        <end position="188"/>
    </location>
</feature>
<reference evidence="6 7" key="1">
    <citation type="journal article" date="2009" name="Science">
        <title>Green evolution and dynamic adaptations revealed by genomes of the marine picoeukaryotes Micromonas.</title>
        <authorList>
            <person name="Worden A.Z."/>
            <person name="Lee J.H."/>
            <person name="Mock T."/>
            <person name="Rouze P."/>
            <person name="Simmons M.P."/>
            <person name="Aerts A.L."/>
            <person name="Allen A.E."/>
            <person name="Cuvelier M.L."/>
            <person name="Derelle E."/>
            <person name="Everett M.V."/>
            <person name="Foulon E."/>
            <person name="Grimwood J."/>
            <person name="Gundlach H."/>
            <person name="Henrissat B."/>
            <person name="Napoli C."/>
            <person name="McDonald S.M."/>
            <person name="Parker M.S."/>
            <person name="Rombauts S."/>
            <person name="Salamov A."/>
            <person name="Von Dassow P."/>
            <person name="Badger J.H."/>
            <person name="Coutinho P.M."/>
            <person name="Demir E."/>
            <person name="Dubchak I."/>
            <person name="Gentemann C."/>
            <person name="Eikrem W."/>
            <person name="Gready J.E."/>
            <person name="John U."/>
            <person name="Lanier W."/>
            <person name="Lindquist E.A."/>
            <person name="Lucas S."/>
            <person name="Mayer K.F."/>
            <person name="Moreau H."/>
            <person name="Not F."/>
            <person name="Otillar R."/>
            <person name="Panaud O."/>
            <person name="Pangilinan J."/>
            <person name="Paulsen I."/>
            <person name="Piegu B."/>
            <person name="Poliakov A."/>
            <person name="Robbens S."/>
            <person name="Schmutz J."/>
            <person name="Toulza E."/>
            <person name="Wyss T."/>
            <person name="Zelensky A."/>
            <person name="Zhou K."/>
            <person name="Armbrust E.V."/>
            <person name="Bhattacharya D."/>
            <person name="Goodenough U.W."/>
            <person name="Van de Peer Y."/>
            <person name="Grigoriev I.V."/>
        </authorList>
    </citation>
    <scope>NUCLEOTIDE SEQUENCE [LARGE SCALE GENOMIC DNA]</scope>
    <source>
        <strain evidence="7">RCC299 / NOUM17</strain>
    </source>
</reference>
<sequence>MASSSPAHMLSNPYLYLYTFGSFSNGLFISLRGPIIPELATRVGASSPAALGTYLGIGGVSGGVFAIPTGLLLDRVDPHAVFAAGCVLRALSVGAMPLCTAIWQVNALAVAQGATLPMIGVSIRVCLVRVFHERCAAALNFTMGAFGLASIVAPLAFAALDAAMPVHGAGFDATFAACAACYVALALVASVAKTPDAADDGDDDDGSRNGGSRIVGDELGDEIPILGASLDGARLDAEGGAGERDRGRVDASVAAPLTVLAPMVAYMALNVAGEVTFGSWIFTVARAREGLSVSTAAALTSTFWACFTATRFALGLVPDLRPLTALAWSHVAALSALATLATYWSTPGDASGGWALWTLTGVVGAGTAGLFPNGIAQGSRMFNLTGLRQALFELGAATGAGVGPFLAARWYAESGEEAWTMAASCAGFLAAGAVTLGSALVADVRARGGARRARASGNEGSSSEATAPEMRRPLLDGEVGDGDDGGFP</sequence>
<name>C1E527_MICCC</name>
<keyword evidence="1 5" id="KW-0812">Transmembrane</keyword>
<dbReference type="OMA" id="WARMTEL"/>
<keyword evidence="2 5" id="KW-1133">Transmembrane helix</keyword>
<dbReference type="OrthoDB" id="546893at2759"/>
<accession>C1E527</accession>
<feature type="transmembrane region" description="Helical" evidence="5">
    <location>
        <begin position="51"/>
        <end position="73"/>
    </location>
</feature>
<evidence type="ECO:0000256" key="3">
    <source>
        <dbReference type="ARBA" id="ARBA00023136"/>
    </source>
</evidence>
<dbReference type="Proteomes" id="UP000002009">
    <property type="component" value="Chromosome 4"/>
</dbReference>
<keyword evidence="7" id="KW-1185">Reference proteome</keyword>
<feature type="transmembrane region" description="Helical" evidence="5">
    <location>
        <begin position="253"/>
        <end position="273"/>
    </location>
</feature>
<evidence type="ECO:0000313" key="7">
    <source>
        <dbReference type="Proteomes" id="UP000002009"/>
    </source>
</evidence>
<dbReference type="Gene3D" id="1.20.1250.20">
    <property type="entry name" value="MFS general substrate transporter like domains"/>
    <property type="match status" value="1"/>
</dbReference>
<keyword evidence="3 5" id="KW-0472">Membrane</keyword>
<organism evidence="6 7">
    <name type="scientific">Micromonas commoda (strain RCC299 / NOUM17 / CCMP2709)</name>
    <name type="common">Picoplanktonic green alga</name>
    <dbReference type="NCBI Taxonomy" id="296587"/>
    <lineage>
        <taxon>Eukaryota</taxon>
        <taxon>Viridiplantae</taxon>
        <taxon>Chlorophyta</taxon>
        <taxon>Mamiellophyceae</taxon>
        <taxon>Mamiellales</taxon>
        <taxon>Mamiellaceae</taxon>
        <taxon>Micromonas</taxon>
    </lineage>
</organism>
<feature type="transmembrane region" description="Helical" evidence="5">
    <location>
        <begin position="352"/>
        <end position="371"/>
    </location>
</feature>
<feature type="transmembrane region" description="Helical" evidence="5">
    <location>
        <begin position="391"/>
        <end position="412"/>
    </location>
</feature>
<feature type="transmembrane region" description="Helical" evidence="5">
    <location>
        <begin position="12"/>
        <end position="31"/>
    </location>
</feature>
<dbReference type="RefSeq" id="XP_002501965.1">
    <property type="nucleotide sequence ID" value="XM_002501919.1"/>
</dbReference>
<evidence type="ECO:0000256" key="4">
    <source>
        <dbReference type="SAM" id="MobiDB-lite"/>
    </source>
</evidence>
<dbReference type="InterPro" id="IPR036259">
    <property type="entry name" value="MFS_trans_sf"/>
</dbReference>
<protein>
    <submittedName>
        <fullName evidence="6">Major facilitator superfamily</fullName>
    </submittedName>
</protein>
<evidence type="ECO:0000256" key="1">
    <source>
        <dbReference type="ARBA" id="ARBA00022692"/>
    </source>
</evidence>